<organism evidence="2 3">
    <name type="scientific">Hyphococcus aureus</name>
    <dbReference type="NCBI Taxonomy" id="2666033"/>
    <lineage>
        <taxon>Bacteria</taxon>
        <taxon>Pseudomonadati</taxon>
        <taxon>Pseudomonadota</taxon>
        <taxon>Alphaproteobacteria</taxon>
        <taxon>Parvularculales</taxon>
        <taxon>Parvularculaceae</taxon>
        <taxon>Hyphococcus</taxon>
    </lineage>
</organism>
<dbReference type="InterPro" id="IPR001173">
    <property type="entry name" value="Glyco_trans_2-like"/>
</dbReference>
<keyword evidence="2" id="KW-0808">Transferase</keyword>
<dbReference type="Gene3D" id="3.90.550.10">
    <property type="entry name" value="Spore Coat Polysaccharide Biosynthesis Protein SpsA, Chain A"/>
    <property type="match status" value="1"/>
</dbReference>
<accession>A0ABW1KV64</accession>
<reference evidence="2 3" key="1">
    <citation type="submission" date="2024-09" db="EMBL/GenBank/DDBJ databases">
        <authorList>
            <person name="Zhang Z.-H."/>
        </authorList>
    </citation>
    <scope>NUCLEOTIDE SEQUENCE [LARGE SCALE GENOMIC DNA]</scope>
    <source>
        <strain evidence="2 3">HHTR114</strain>
    </source>
</reference>
<dbReference type="EC" id="2.4.-.-" evidence="2"/>
<dbReference type="Pfam" id="PF00535">
    <property type="entry name" value="Glycos_transf_2"/>
    <property type="match status" value="1"/>
</dbReference>
<dbReference type="CDD" id="cd00761">
    <property type="entry name" value="Glyco_tranf_GTA_type"/>
    <property type="match status" value="1"/>
</dbReference>
<dbReference type="Proteomes" id="UP001596116">
    <property type="component" value="Unassembled WGS sequence"/>
</dbReference>
<sequence length="293" mass="32723">MKTAVIIASLGRAAELEQLTPHLVAQTEPAHRIVYSVTERADLPPETLLPANAEVMFGEKGLPKQRNRGLERVMSDCDIVVFIDDDYLPSRYMLEGVRRFFIAHPDCAGATGYLLADGINSEGVSYDEATALIEEADANPTLDDAVKRDLNGLYGCNMAYRAEMIGDTRFDECLPLYGWQEDIDFAASLLPKGRLAKTHAFWGVHRGVKGARTSGVKLGYSQVANPFYLMRKGTMSAKYGWKLIAKNVAANHYKMFTPEPWVDRAGRCHGNWLALWELLTGRSDPQRILTLRR</sequence>
<keyword evidence="3" id="KW-1185">Reference proteome</keyword>
<dbReference type="InterPro" id="IPR029044">
    <property type="entry name" value="Nucleotide-diphossugar_trans"/>
</dbReference>
<name>A0ABW1KV64_9PROT</name>
<evidence type="ECO:0000313" key="2">
    <source>
        <dbReference type="EMBL" id="MFC6035859.1"/>
    </source>
</evidence>
<gene>
    <name evidence="2" type="ORF">ACFMB1_09910</name>
</gene>
<feature type="domain" description="Glycosyltransferase 2-like" evidence="1">
    <location>
        <begin position="5"/>
        <end position="165"/>
    </location>
</feature>
<keyword evidence="2" id="KW-0328">Glycosyltransferase</keyword>
<proteinExistence type="predicted"/>
<dbReference type="EMBL" id="JBHPON010000001">
    <property type="protein sequence ID" value="MFC6035859.1"/>
    <property type="molecule type" value="Genomic_DNA"/>
</dbReference>
<dbReference type="GO" id="GO:0016757">
    <property type="term" value="F:glycosyltransferase activity"/>
    <property type="evidence" value="ECO:0007669"/>
    <property type="project" value="UniProtKB-KW"/>
</dbReference>
<evidence type="ECO:0000313" key="3">
    <source>
        <dbReference type="Proteomes" id="UP001596116"/>
    </source>
</evidence>
<dbReference type="RefSeq" id="WP_379878493.1">
    <property type="nucleotide sequence ID" value="NZ_JBHPON010000001.1"/>
</dbReference>
<protein>
    <submittedName>
        <fullName evidence="2">Glycosyltransferase family 2 protein</fullName>
        <ecNumber evidence="2">2.4.-.-</ecNumber>
    </submittedName>
</protein>
<dbReference type="SUPFAM" id="SSF53448">
    <property type="entry name" value="Nucleotide-diphospho-sugar transferases"/>
    <property type="match status" value="1"/>
</dbReference>
<evidence type="ECO:0000259" key="1">
    <source>
        <dbReference type="Pfam" id="PF00535"/>
    </source>
</evidence>
<comment type="caution">
    <text evidence="2">The sequence shown here is derived from an EMBL/GenBank/DDBJ whole genome shotgun (WGS) entry which is preliminary data.</text>
</comment>